<evidence type="ECO:0000313" key="1">
    <source>
        <dbReference type="EMBL" id="MBA0637922.1"/>
    </source>
</evidence>
<reference evidence="1 2" key="1">
    <citation type="journal article" date="2019" name="Genome Biol. Evol.">
        <title>Insights into the evolution of the New World diploid cottons (Gossypium, subgenus Houzingenia) based on genome sequencing.</title>
        <authorList>
            <person name="Grover C.E."/>
            <person name="Arick M.A. 2nd"/>
            <person name="Thrash A."/>
            <person name="Conover J.L."/>
            <person name="Sanders W.S."/>
            <person name="Peterson D.G."/>
            <person name="Frelichowski J.E."/>
            <person name="Scheffler J.A."/>
            <person name="Scheffler B.E."/>
            <person name="Wendel J.F."/>
        </authorList>
    </citation>
    <scope>NUCLEOTIDE SEQUENCE [LARGE SCALE GENOMIC DNA]</scope>
    <source>
        <strain evidence="1">27</strain>
        <tissue evidence="1">Leaf</tissue>
    </source>
</reference>
<sequence>MGKGKFLHHRQFTIPTLKIHLQQRHMQDYKK</sequence>
<gene>
    <name evidence="1" type="ORF">Godav_028852</name>
</gene>
<dbReference type="Proteomes" id="UP000593561">
    <property type="component" value="Unassembled WGS sequence"/>
</dbReference>
<accession>A0A7J8TIB8</accession>
<dbReference type="AlphaFoldDB" id="A0A7J8TIB8"/>
<proteinExistence type="predicted"/>
<name>A0A7J8TIB8_GOSDV</name>
<protein>
    <submittedName>
        <fullName evidence="1">Uncharacterized protein</fullName>
    </submittedName>
</protein>
<organism evidence="1 2">
    <name type="scientific">Gossypium davidsonii</name>
    <name type="common">Davidson's cotton</name>
    <name type="synonym">Gossypium klotzschianum subsp. davidsonii</name>
    <dbReference type="NCBI Taxonomy" id="34287"/>
    <lineage>
        <taxon>Eukaryota</taxon>
        <taxon>Viridiplantae</taxon>
        <taxon>Streptophyta</taxon>
        <taxon>Embryophyta</taxon>
        <taxon>Tracheophyta</taxon>
        <taxon>Spermatophyta</taxon>
        <taxon>Magnoliopsida</taxon>
        <taxon>eudicotyledons</taxon>
        <taxon>Gunneridae</taxon>
        <taxon>Pentapetalae</taxon>
        <taxon>rosids</taxon>
        <taxon>malvids</taxon>
        <taxon>Malvales</taxon>
        <taxon>Malvaceae</taxon>
        <taxon>Malvoideae</taxon>
        <taxon>Gossypium</taxon>
    </lineage>
</organism>
<dbReference type="EMBL" id="JABFAC010249491">
    <property type="protein sequence ID" value="MBA0637922.1"/>
    <property type="molecule type" value="Genomic_DNA"/>
</dbReference>
<evidence type="ECO:0000313" key="2">
    <source>
        <dbReference type="Proteomes" id="UP000593561"/>
    </source>
</evidence>
<keyword evidence="2" id="KW-1185">Reference proteome</keyword>
<comment type="caution">
    <text evidence="1">The sequence shown here is derived from an EMBL/GenBank/DDBJ whole genome shotgun (WGS) entry which is preliminary data.</text>
</comment>